<keyword evidence="2" id="KW-0812">Transmembrane</keyword>
<feature type="transmembrane region" description="Helical" evidence="2">
    <location>
        <begin position="614"/>
        <end position="631"/>
    </location>
</feature>
<feature type="transmembrane region" description="Helical" evidence="2">
    <location>
        <begin position="839"/>
        <end position="856"/>
    </location>
</feature>
<feature type="transmembrane region" description="Helical" evidence="2">
    <location>
        <begin position="1122"/>
        <end position="1142"/>
    </location>
</feature>
<reference evidence="4" key="1">
    <citation type="submission" date="2020-07" db="EMBL/GenBank/DDBJ databases">
        <title>Genome sequence and genetic diversity analysis of an under-domesticated orphan crop, white fonio (Digitaria exilis).</title>
        <authorList>
            <person name="Bennetzen J.L."/>
            <person name="Chen S."/>
            <person name="Ma X."/>
            <person name="Wang X."/>
            <person name="Yssel A.E.J."/>
            <person name="Chaluvadi S.R."/>
            <person name="Johnson M."/>
            <person name="Gangashetty P."/>
            <person name="Hamidou F."/>
            <person name="Sanogo M.D."/>
            <person name="Zwaenepoel A."/>
            <person name="Wallace J."/>
            <person name="Van De Peer Y."/>
            <person name="Van Deynze A."/>
        </authorList>
    </citation>
    <scope>NUCLEOTIDE SEQUENCE</scope>
    <source>
        <tissue evidence="4">Leaves</tissue>
    </source>
</reference>
<feature type="transmembrane region" description="Helical" evidence="2">
    <location>
        <begin position="664"/>
        <end position="684"/>
    </location>
</feature>
<feature type="compositionally biased region" description="Low complexity" evidence="1">
    <location>
        <begin position="63"/>
        <end position="77"/>
    </location>
</feature>
<name>A0A835EPP0_9POAL</name>
<feature type="transmembrane region" description="Helical" evidence="2">
    <location>
        <begin position="1012"/>
        <end position="1037"/>
    </location>
</feature>
<feature type="transmembrane region" description="Helical" evidence="2">
    <location>
        <begin position="1163"/>
        <end position="1184"/>
    </location>
</feature>
<evidence type="ECO:0000259" key="3">
    <source>
        <dbReference type="Pfam" id="PF13962"/>
    </source>
</evidence>
<gene>
    <name evidence="4" type="ORF">HU200_033144</name>
</gene>
<feature type="transmembrane region" description="Helical" evidence="2">
    <location>
        <begin position="725"/>
        <end position="746"/>
    </location>
</feature>
<feature type="transmembrane region" description="Helical" evidence="2">
    <location>
        <begin position="809"/>
        <end position="827"/>
    </location>
</feature>
<dbReference type="Proteomes" id="UP000636709">
    <property type="component" value="Unassembled WGS sequence"/>
</dbReference>
<evidence type="ECO:0000256" key="2">
    <source>
        <dbReference type="SAM" id="Phobius"/>
    </source>
</evidence>
<dbReference type="Pfam" id="PF13962">
    <property type="entry name" value="PGG"/>
    <property type="match status" value="5"/>
</dbReference>
<comment type="caution">
    <text evidence="4">The sequence shown here is derived from an EMBL/GenBank/DDBJ whole genome shotgun (WGS) entry which is preliminary data.</text>
</comment>
<feature type="region of interest" description="Disordered" evidence="1">
    <location>
        <begin position="114"/>
        <end position="162"/>
    </location>
</feature>
<feature type="compositionally biased region" description="Gly residues" evidence="1">
    <location>
        <begin position="40"/>
        <end position="50"/>
    </location>
</feature>
<feature type="compositionally biased region" description="Basic and acidic residues" evidence="1">
    <location>
        <begin position="122"/>
        <end position="140"/>
    </location>
</feature>
<feature type="transmembrane region" description="Helical" evidence="2">
    <location>
        <begin position="987"/>
        <end position="1006"/>
    </location>
</feature>
<dbReference type="OrthoDB" id="685065at2759"/>
<feature type="domain" description="PGG" evidence="3">
    <location>
        <begin position="442"/>
        <end position="543"/>
    </location>
</feature>
<dbReference type="InterPro" id="IPR026961">
    <property type="entry name" value="PGG_dom"/>
</dbReference>
<feature type="region of interest" description="Disordered" evidence="1">
    <location>
        <begin position="32"/>
        <end position="77"/>
    </location>
</feature>
<accession>A0A835EPP0</accession>
<feature type="domain" description="PGG" evidence="3">
    <location>
        <begin position="900"/>
        <end position="1010"/>
    </location>
</feature>
<feature type="compositionally biased region" description="Acidic residues" evidence="1">
    <location>
        <begin position="587"/>
        <end position="600"/>
    </location>
</feature>
<feature type="transmembrane region" description="Helical" evidence="2">
    <location>
        <begin position="907"/>
        <end position="930"/>
    </location>
</feature>
<feature type="transmembrane region" description="Helical" evidence="2">
    <location>
        <begin position="551"/>
        <end position="571"/>
    </location>
</feature>
<feature type="transmembrane region" description="Helical" evidence="2">
    <location>
        <begin position="955"/>
        <end position="975"/>
    </location>
</feature>
<keyword evidence="2" id="KW-0472">Membrane</keyword>
<sequence length="1299" mass="140419">MVGPRLRTLAVKGVAPFYLGQRLEGRRWLAAKGRNRPVSAGGGDRAGGRGQPSVAACDGAGGQATTTGRGRAGGRARPLAAPIERAAPAAAQEAGESVRPAEAEREAAEIFAGSRRPPRGMDPTRHATQRRMDSPSDHPLNHGQLAGGTLPSPEGKKMLRPGDLRPMNAACPLNESDAYLFDARLRVPPRLQQPLRLGLVHPSWPDGVTGTPTLYAATTLVRCDTTAAPLPHPPAPLLRPSQVPKRHLDMMTSLVPSPPSSFFDPPLQRDLHREAHQRWSGGQKRHHNIAYLPWWIRGRSDGGSIGGDAEFGDGRADGDGDAADERICVYDIPAAEPYLGLIERAEPSFSYTEPSSDALYGHAAFIGAGPHDEAFGHRPHQNFFPPGDLTSLLYTCILSTPTPVRSGVAALELEHTLNLERDVSSTGRQRWHGGGATEGLQLLLLATLVLSVTYVAGLEPPGGVWKDDGAGGGAMAGGSILRSTKKTRYLFFYYCNSTSLVASLVVMSLLLLKNPNRVQLAALRLVMVLDLLALMGAYLSGSCQRRPATVYAASLVLALSAYVGLHILQALAHNTQPPPQRVTETEHEVEDDGEEEEEQEDASVVLRAKERRKVVLLLATFAVAVTYVAGLNPPGGFWDSSAAAQGYRPGDPLVEAHHKGHYRMFFYCNTTAFVASLYIIVVLLVKKLSARTARSIALYVFVLAALLGLVAAYTAGSCRDADCSVYVVSLFGAVLAFVCLVMGVVTQPVEIDQATKKVKSLVLLLANLAATITYQAGLDPPGGFWPDERDGHSAGDAILLSELPARHKAFFYCNSAAFVASVVAIVMVQSVKLVRSQTLLAVMVLDMFALIGAYAAGSSRDLRTTLTVVALAVCVLVYVVLQVLYFAMRAAKQGTSTLPEKKHKNLLLLAILVATITYQVGLIPPGGFWVSNDRRLGRRAGYPVLLDIYPRRYEAFFYCNTASFMASMALILLLVNPNLHRLAIRCYPLYACQVAGLIGLMGAYAAGSARSMRASIFVLVGAAIAFVVLNMTVFNLFNKSDDSDDVREEHGPRNQDEREYRDEVYAKRKYLMLLGILAASVTYQAGLAPPGGVWQDNGGGGGRRHEAGSSVLHDTDVGRYHMFFYSNSTSFIASVAVIALLLQQMLRRRRRSRRRGSAAEESPDLLLVATNTAVVLDLLGLLAAYAAGSTREWESVVALTVVVVLFMVIHAAVWLYRERRRCAGGCGNSVHANRIQRPTRPYHTRSGEVGEEKLGHAALEMLGAVAEGRGWTRAGVSPYARSLLPPTRRTMLLSWFAIR</sequence>
<evidence type="ECO:0000313" key="5">
    <source>
        <dbReference type="Proteomes" id="UP000636709"/>
    </source>
</evidence>
<dbReference type="GO" id="GO:0016020">
    <property type="term" value="C:membrane"/>
    <property type="evidence" value="ECO:0007669"/>
    <property type="project" value="TreeGrafter"/>
</dbReference>
<dbReference type="EMBL" id="JACEFO010001795">
    <property type="protein sequence ID" value="KAF8701823.1"/>
    <property type="molecule type" value="Genomic_DNA"/>
</dbReference>
<feature type="region of interest" description="Disordered" evidence="1">
    <location>
        <begin position="576"/>
        <end position="600"/>
    </location>
</feature>
<feature type="transmembrane region" description="Helical" evidence="2">
    <location>
        <begin position="1070"/>
        <end position="1088"/>
    </location>
</feature>
<organism evidence="4 5">
    <name type="scientific">Digitaria exilis</name>
    <dbReference type="NCBI Taxonomy" id="1010633"/>
    <lineage>
        <taxon>Eukaryota</taxon>
        <taxon>Viridiplantae</taxon>
        <taxon>Streptophyta</taxon>
        <taxon>Embryophyta</taxon>
        <taxon>Tracheophyta</taxon>
        <taxon>Spermatophyta</taxon>
        <taxon>Magnoliopsida</taxon>
        <taxon>Liliopsida</taxon>
        <taxon>Poales</taxon>
        <taxon>Poaceae</taxon>
        <taxon>PACMAD clade</taxon>
        <taxon>Panicoideae</taxon>
        <taxon>Panicodae</taxon>
        <taxon>Paniceae</taxon>
        <taxon>Anthephorinae</taxon>
        <taxon>Digitaria</taxon>
    </lineage>
</organism>
<evidence type="ECO:0000313" key="4">
    <source>
        <dbReference type="EMBL" id="KAF8701823.1"/>
    </source>
</evidence>
<keyword evidence="2" id="KW-1133">Transmembrane helix</keyword>
<feature type="transmembrane region" description="Helical" evidence="2">
    <location>
        <begin position="758"/>
        <end position="777"/>
    </location>
</feature>
<feature type="transmembrane region" description="Helical" evidence="2">
    <location>
        <begin position="491"/>
        <end position="512"/>
    </location>
</feature>
<feature type="transmembrane region" description="Helical" evidence="2">
    <location>
        <begin position="521"/>
        <end position="539"/>
    </location>
</feature>
<protein>
    <recommendedName>
        <fullName evidence="3">PGG domain-containing protein</fullName>
    </recommendedName>
</protein>
<feature type="domain" description="PGG" evidence="3">
    <location>
        <begin position="755"/>
        <end position="860"/>
    </location>
</feature>
<feature type="transmembrane region" description="Helical" evidence="2">
    <location>
        <begin position="868"/>
        <end position="887"/>
    </location>
</feature>
<keyword evidence="5" id="KW-1185">Reference proteome</keyword>
<dbReference type="PANTHER" id="PTHR24177">
    <property type="entry name" value="CASKIN"/>
    <property type="match status" value="1"/>
</dbReference>
<evidence type="ECO:0000256" key="1">
    <source>
        <dbReference type="SAM" id="MobiDB-lite"/>
    </source>
</evidence>
<feature type="domain" description="PGG" evidence="3">
    <location>
        <begin position="1065"/>
        <end position="1191"/>
    </location>
</feature>
<feature type="domain" description="PGG" evidence="3">
    <location>
        <begin position="609"/>
        <end position="719"/>
    </location>
</feature>
<dbReference type="PANTHER" id="PTHR24177:SF223">
    <property type="entry name" value="OS06G0293500 PROTEIN"/>
    <property type="match status" value="1"/>
</dbReference>
<feature type="transmembrane region" description="Helical" evidence="2">
    <location>
        <begin position="1196"/>
        <end position="1216"/>
    </location>
</feature>
<proteinExistence type="predicted"/>
<feature type="transmembrane region" description="Helical" evidence="2">
    <location>
        <begin position="696"/>
        <end position="713"/>
    </location>
</feature>